<dbReference type="RefSeq" id="WP_303736024.1">
    <property type="nucleotide sequence ID" value="NZ_SUTE01000008.1"/>
</dbReference>
<dbReference type="InterPro" id="IPR004143">
    <property type="entry name" value="BPL_LPL_catalytic"/>
</dbReference>
<dbReference type="SUPFAM" id="SSF50037">
    <property type="entry name" value="C-terminal domain of transcriptional repressors"/>
    <property type="match status" value="1"/>
</dbReference>
<evidence type="ECO:0000313" key="5">
    <source>
        <dbReference type="EMBL" id="MBE6504377.1"/>
    </source>
</evidence>
<dbReference type="GO" id="GO:0005524">
    <property type="term" value="F:ATP binding"/>
    <property type="evidence" value="ECO:0007669"/>
    <property type="project" value="UniProtKB-KW"/>
</dbReference>
<protein>
    <submittedName>
        <fullName evidence="5">Biotin--[acetyl-CoA-carboxylase] ligase</fullName>
        <ecNumber evidence="5">6.3.4.15</ecNumber>
    </submittedName>
</protein>
<dbReference type="InterPro" id="IPR008988">
    <property type="entry name" value="Transcriptional_repressor_C"/>
</dbReference>
<evidence type="ECO:0000259" key="4">
    <source>
        <dbReference type="PROSITE" id="PS51733"/>
    </source>
</evidence>
<dbReference type="PROSITE" id="PS51733">
    <property type="entry name" value="BPL_LPL_CATALYTIC"/>
    <property type="match status" value="1"/>
</dbReference>
<dbReference type="NCBIfam" id="TIGR00121">
    <property type="entry name" value="birA_ligase"/>
    <property type="match status" value="1"/>
</dbReference>
<dbReference type="PANTHER" id="PTHR12835">
    <property type="entry name" value="BIOTIN PROTEIN LIGASE"/>
    <property type="match status" value="1"/>
</dbReference>
<dbReference type="Proteomes" id="UP000762703">
    <property type="component" value="Unassembled WGS sequence"/>
</dbReference>
<dbReference type="PANTHER" id="PTHR12835:SF5">
    <property type="entry name" value="BIOTIN--PROTEIN LIGASE"/>
    <property type="match status" value="1"/>
</dbReference>
<dbReference type="Gene3D" id="3.30.930.10">
    <property type="entry name" value="Bira Bifunctional Protein, Domain 2"/>
    <property type="match status" value="1"/>
</dbReference>
<keyword evidence="2" id="KW-0547">Nucleotide-binding</keyword>
<feature type="domain" description="BPL/LPL catalytic" evidence="4">
    <location>
        <begin position="59"/>
        <end position="239"/>
    </location>
</feature>
<dbReference type="Pfam" id="PF02237">
    <property type="entry name" value="BPL_C"/>
    <property type="match status" value="1"/>
</dbReference>
<dbReference type="InterPro" id="IPR003142">
    <property type="entry name" value="BPL_C"/>
</dbReference>
<dbReference type="SUPFAM" id="SSF55681">
    <property type="entry name" value="Class II aaRS and biotin synthetases"/>
    <property type="match status" value="1"/>
</dbReference>
<keyword evidence="1 5" id="KW-0436">Ligase</keyword>
<dbReference type="CDD" id="cd16442">
    <property type="entry name" value="BPL"/>
    <property type="match status" value="1"/>
</dbReference>
<dbReference type="InterPro" id="IPR045864">
    <property type="entry name" value="aa-tRNA-synth_II/BPL/LPL"/>
</dbReference>
<sequence length="305" mass="34346">MQNEIVNILKKEEKFSEETIEEIREFKLNDFADIIKEVGQQETEYLNRNKISDNLNTETIGKEIYIFKEVMSTNTVAKFLSQNDVSNGTVVLSEKQSDAKGRLGKHWESPLGGIWLSIIVNPNVDHSKIPMITLATGVAVVKTLERIGIENAEIKWPNDVLINGKKISGILTEAITKFNTIDNVIIGVGIDANFDVDILSKELQEGTTTLDIELGHRVDENEVITIFLEEFEKIAIMFNDGEFEAILKEWRNYSYSIGKIVEVREPFSKSYDAYVLGISREGALVVEKIDGTLEKVISGECIIKN</sequence>
<dbReference type="Pfam" id="PF03099">
    <property type="entry name" value="BPL_LplA_LipB"/>
    <property type="match status" value="1"/>
</dbReference>
<dbReference type="AlphaFoldDB" id="A0A8T3V9G5"/>
<name>A0A8T3V9G5_9EURY</name>
<dbReference type="Gene3D" id="2.30.30.100">
    <property type="match status" value="1"/>
</dbReference>
<organism evidence="5 6">
    <name type="scientific">Methanobrevibacter millerae</name>
    <dbReference type="NCBI Taxonomy" id="230361"/>
    <lineage>
        <taxon>Archaea</taxon>
        <taxon>Methanobacteriati</taxon>
        <taxon>Methanobacteriota</taxon>
        <taxon>Methanomada group</taxon>
        <taxon>Methanobacteria</taxon>
        <taxon>Methanobacteriales</taxon>
        <taxon>Methanobacteriaceae</taxon>
        <taxon>Methanobrevibacter</taxon>
    </lineage>
</organism>
<dbReference type="GO" id="GO:0005737">
    <property type="term" value="C:cytoplasm"/>
    <property type="evidence" value="ECO:0007669"/>
    <property type="project" value="TreeGrafter"/>
</dbReference>
<evidence type="ECO:0000256" key="2">
    <source>
        <dbReference type="ARBA" id="ARBA00022741"/>
    </source>
</evidence>
<comment type="caution">
    <text evidence="5">The sequence shown here is derived from an EMBL/GenBank/DDBJ whole genome shotgun (WGS) entry which is preliminary data.</text>
</comment>
<dbReference type="EMBL" id="SUTE01000008">
    <property type="protein sequence ID" value="MBE6504377.1"/>
    <property type="molecule type" value="Genomic_DNA"/>
</dbReference>
<accession>A0A8T3V9G5</accession>
<keyword evidence="3" id="KW-0067">ATP-binding</keyword>
<evidence type="ECO:0000256" key="1">
    <source>
        <dbReference type="ARBA" id="ARBA00022598"/>
    </source>
</evidence>
<evidence type="ECO:0000256" key="3">
    <source>
        <dbReference type="ARBA" id="ARBA00022840"/>
    </source>
</evidence>
<gene>
    <name evidence="5" type="ORF">E7Z73_01345</name>
</gene>
<dbReference type="GO" id="GO:0004077">
    <property type="term" value="F:biotin--[biotin carboxyl-carrier protein] ligase activity"/>
    <property type="evidence" value="ECO:0007669"/>
    <property type="project" value="UniProtKB-EC"/>
</dbReference>
<proteinExistence type="predicted"/>
<reference evidence="5" key="1">
    <citation type="submission" date="2019-04" db="EMBL/GenBank/DDBJ databases">
        <title>Evolution of Biomass-Degrading Anaerobic Consortia Revealed by Metagenomics.</title>
        <authorList>
            <person name="Peng X."/>
        </authorList>
    </citation>
    <scope>NUCLEOTIDE SEQUENCE</scope>
    <source>
        <strain evidence="5">SIG12</strain>
    </source>
</reference>
<dbReference type="EC" id="6.3.4.15" evidence="5"/>
<evidence type="ECO:0000313" key="6">
    <source>
        <dbReference type="Proteomes" id="UP000762703"/>
    </source>
</evidence>
<dbReference type="InterPro" id="IPR004408">
    <property type="entry name" value="Biotin_CoA_COase_ligase"/>
</dbReference>